<protein>
    <submittedName>
        <fullName evidence="6">L-ascorbate metabolism protein UlaG (Beta-lactamase superfamily)</fullName>
    </submittedName>
</protein>
<evidence type="ECO:0000256" key="2">
    <source>
        <dbReference type="ARBA" id="ARBA00034301"/>
    </source>
</evidence>
<comment type="catalytic activity">
    <reaction evidence="1">
        <text>3',5'-cyclic CMP + H2O = CMP + H(+)</text>
        <dbReference type="Rhea" id="RHEA:72675"/>
        <dbReference type="ChEBI" id="CHEBI:15377"/>
        <dbReference type="ChEBI" id="CHEBI:15378"/>
        <dbReference type="ChEBI" id="CHEBI:58003"/>
        <dbReference type="ChEBI" id="CHEBI:60377"/>
    </reaction>
    <physiologicalReaction direction="left-to-right" evidence="1">
        <dbReference type="Rhea" id="RHEA:72676"/>
    </physiologicalReaction>
</comment>
<organism evidence="6 7">
    <name type="scientific">Paenibacillus shirakamiensis</name>
    <dbReference type="NCBI Taxonomy" id="1265935"/>
    <lineage>
        <taxon>Bacteria</taxon>
        <taxon>Bacillati</taxon>
        <taxon>Bacillota</taxon>
        <taxon>Bacilli</taxon>
        <taxon>Bacillales</taxon>
        <taxon>Paenibacillaceae</taxon>
        <taxon>Paenibacillus</taxon>
    </lineage>
</organism>
<name>A0ABS4JLL6_9BACL</name>
<comment type="catalytic activity">
    <reaction evidence="3">
        <text>3',5'-cyclic UMP + H2O = UMP + H(+)</text>
        <dbReference type="Rhea" id="RHEA:70575"/>
        <dbReference type="ChEBI" id="CHEBI:15377"/>
        <dbReference type="ChEBI" id="CHEBI:15378"/>
        <dbReference type="ChEBI" id="CHEBI:57865"/>
        <dbReference type="ChEBI" id="CHEBI:184387"/>
    </reaction>
    <physiologicalReaction direction="left-to-right" evidence="3">
        <dbReference type="Rhea" id="RHEA:70576"/>
    </physiologicalReaction>
</comment>
<dbReference type="Pfam" id="PF12706">
    <property type="entry name" value="Lactamase_B_2"/>
    <property type="match status" value="1"/>
</dbReference>
<accession>A0ABS4JLL6</accession>
<dbReference type="InterPro" id="IPR036866">
    <property type="entry name" value="RibonucZ/Hydroxyglut_hydro"/>
</dbReference>
<keyword evidence="4" id="KW-1133">Transmembrane helix</keyword>
<comment type="function">
    <text evidence="2">Counteracts the endogenous Pycsar antiviral defense system. Phosphodiesterase that enables metal-dependent hydrolysis of host cyclic nucleotide Pycsar defense signals such as cCMP and cUMP.</text>
</comment>
<gene>
    <name evidence="6" type="ORF">J2Z69_003041</name>
</gene>
<dbReference type="PIRSF" id="PIRSF038896">
    <property type="entry name" value="NAPE-PLD"/>
    <property type="match status" value="1"/>
</dbReference>
<dbReference type="SUPFAM" id="SSF56281">
    <property type="entry name" value="Metallo-hydrolase/oxidoreductase"/>
    <property type="match status" value="1"/>
</dbReference>
<comment type="caution">
    <text evidence="6">The sequence shown here is derived from an EMBL/GenBank/DDBJ whole genome shotgun (WGS) entry which is preliminary data.</text>
</comment>
<keyword evidence="4" id="KW-0472">Membrane</keyword>
<evidence type="ECO:0000256" key="4">
    <source>
        <dbReference type="SAM" id="Phobius"/>
    </source>
</evidence>
<dbReference type="PANTHER" id="PTHR15032">
    <property type="entry name" value="N-ACYL-PHOSPHATIDYLETHANOLAMINE-HYDROLYZING PHOSPHOLIPASE D"/>
    <property type="match status" value="1"/>
</dbReference>
<reference evidence="6 7" key="1">
    <citation type="submission" date="2021-03" db="EMBL/GenBank/DDBJ databases">
        <title>Genomic Encyclopedia of Type Strains, Phase IV (KMG-IV): sequencing the most valuable type-strain genomes for metagenomic binning, comparative biology and taxonomic classification.</title>
        <authorList>
            <person name="Goeker M."/>
        </authorList>
    </citation>
    <scope>NUCLEOTIDE SEQUENCE [LARGE SCALE GENOMIC DNA]</scope>
    <source>
        <strain evidence="6 7">DSM 26806</strain>
    </source>
</reference>
<dbReference type="InterPro" id="IPR024884">
    <property type="entry name" value="NAPE-PLD"/>
</dbReference>
<dbReference type="InterPro" id="IPR001279">
    <property type="entry name" value="Metallo-B-lactamas"/>
</dbReference>
<dbReference type="PANTHER" id="PTHR15032:SF4">
    <property type="entry name" value="N-ACYL-PHOSPHATIDYLETHANOLAMINE-HYDROLYZING PHOSPHOLIPASE D"/>
    <property type="match status" value="1"/>
</dbReference>
<evidence type="ECO:0000256" key="1">
    <source>
        <dbReference type="ARBA" id="ARBA00034221"/>
    </source>
</evidence>
<sequence>MSVFITLIVIVVILWVAVLIFLKIYPPLGGRPTPDQMRRIVSSPEYNNGKFHNTLPTTMNMGLKANLSILMDFVKGNPFGKPNGKLDVVSYDIAPAVQADSASTGARVTWFGHSALLVELDGKRILLDPMLGTSPSPFPFIGGKRYSSHLPIEAEDLPTIDVVLLSHDHYDHLDYGTIIKIKDKVARFIVPLGVSAHLIRWGVHPDRVEEHDWWEETEWAGLKFACTPARHFSGRSLNDRQHTLWASWVIQGEGTKLFFSGDSGYGPHFREIGERFGPFDLTLMECGQYDYRWPYIHMKPEETVQAQLDIQGKRMIPIHWGAFTLAMHDWTDPVERVIAEANKNQVVVCTPRIGEAVLSGSEEYPKSRWWVSE</sequence>
<dbReference type="Proteomes" id="UP001519288">
    <property type="component" value="Unassembled WGS sequence"/>
</dbReference>
<evidence type="ECO:0000313" key="6">
    <source>
        <dbReference type="EMBL" id="MBP2001985.1"/>
    </source>
</evidence>
<keyword evidence="4" id="KW-0812">Transmembrane</keyword>
<keyword evidence="7" id="KW-1185">Reference proteome</keyword>
<evidence type="ECO:0000313" key="7">
    <source>
        <dbReference type="Proteomes" id="UP001519288"/>
    </source>
</evidence>
<dbReference type="Gene3D" id="3.60.15.10">
    <property type="entry name" value="Ribonuclease Z/Hydroxyacylglutathione hydrolase-like"/>
    <property type="match status" value="1"/>
</dbReference>
<feature type="transmembrane region" description="Helical" evidence="4">
    <location>
        <begin position="6"/>
        <end position="25"/>
    </location>
</feature>
<feature type="domain" description="Metallo-beta-lactamase" evidence="5">
    <location>
        <begin position="124"/>
        <end position="320"/>
    </location>
</feature>
<evidence type="ECO:0000259" key="5">
    <source>
        <dbReference type="Pfam" id="PF12706"/>
    </source>
</evidence>
<evidence type="ECO:0000256" key="3">
    <source>
        <dbReference type="ARBA" id="ARBA00048505"/>
    </source>
</evidence>
<proteinExistence type="predicted"/>
<dbReference type="RefSeq" id="WP_209864254.1">
    <property type="nucleotide sequence ID" value="NZ_JAGGLD010000005.1"/>
</dbReference>
<dbReference type="EMBL" id="JAGGLD010000005">
    <property type="protein sequence ID" value="MBP2001985.1"/>
    <property type="molecule type" value="Genomic_DNA"/>
</dbReference>